<keyword evidence="3" id="KW-1185">Reference proteome</keyword>
<dbReference type="EMBL" id="BGPR01001696">
    <property type="protein sequence ID" value="GBM59737.1"/>
    <property type="molecule type" value="Genomic_DNA"/>
</dbReference>
<proteinExistence type="predicted"/>
<comment type="caution">
    <text evidence="2">The sequence shown here is derived from an EMBL/GenBank/DDBJ whole genome shotgun (WGS) entry which is preliminary data.</text>
</comment>
<feature type="domain" description="Helitron helicase-like" evidence="1">
    <location>
        <begin position="3"/>
        <end position="103"/>
    </location>
</feature>
<evidence type="ECO:0000313" key="3">
    <source>
        <dbReference type="Proteomes" id="UP000499080"/>
    </source>
</evidence>
<dbReference type="InterPro" id="IPR025476">
    <property type="entry name" value="Helitron_helicase-like"/>
</dbReference>
<dbReference type="Pfam" id="PF14214">
    <property type="entry name" value="Helitron_like_N"/>
    <property type="match status" value="1"/>
</dbReference>
<sequence length="121" mass="14653">MEFYAFRIMIRTESSNHILLYRELFHQYILDMYAKIESERLFYIKLNQQKLRVEEYIHQSDATTNDGNVIDIGRMVILPATYIGSARHMQEYALYAMTYVRSYVLRTPRPIYRIHVQYNMV</sequence>
<dbReference type="AlphaFoldDB" id="A0A4Y2H2P8"/>
<dbReference type="OrthoDB" id="6436357at2759"/>
<accession>A0A4Y2H2P8</accession>
<protein>
    <recommendedName>
        <fullName evidence="1">Helitron helicase-like domain-containing protein</fullName>
    </recommendedName>
</protein>
<evidence type="ECO:0000313" key="2">
    <source>
        <dbReference type="EMBL" id="GBM59737.1"/>
    </source>
</evidence>
<dbReference type="Proteomes" id="UP000499080">
    <property type="component" value="Unassembled WGS sequence"/>
</dbReference>
<name>A0A4Y2H2P8_ARAVE</name>
<reference evidence="2 3" key="1">
    <citation type="journal article" date="2019" name="Sci. Rep.">
        <title>Orb-weaving spider Araneus ventricosus genome elucidates the spidroin gene catalogue.</title>
        <authorList>
            <person name="Kono N."/>
            <person name="Nakamura H."/>
            <person name="Ohtoshi R."/>
            <person name="Moran D.A.P."/>
            <person name="Shinohara A."/>
            <person name="Yoshida Y."/>
            <person name="Fujiwara M."/>
            <person name="Mori M."/>
            <person name="Tomita M."/>
            <person name="Arakawa K."/>
        </authorList>
    </citation>
    <scope>NUCLEOTIDE SEQUENCE [LARGE SCALE GENOMIC DNA]</scope>
</reference>
<evidence type="ECO:0000259" key="1">
    <source>
        <dbReference type="Pfam" id="PF14214"/>
    </source>
</evidence>
<dbReference type="PANTHER" id="PTHR45786:SF74">
    <property type="entry name" value="ATP-DEPENDENT DNA HELICASE"/>
    <property type="match status" value="1"/>
</dbReference>
<organism evidence="2 3">
    <name type="scientific">Araneus ventricosus</name>
    <name type="common">Orbweaver spider</name>
    <name type="synonym">Epeira ventricosa</name>
    <dbReference type="NCBI Taxonomy" id="182803"/>
    <lineage>
        <taxon>Eukaryota</taxon>
        <taxon>Metazoa</taxon>
        <taxon>Ecdysozoa</taxon>
        <taxon>Arthropoda</taxon>
        <taxon>Chelicerata</taxon>
        <taxon>Arachnida</taxon>
        <taxon>Araneae</taxon>
        <taxon>Araneomorphae</taxon>
        <taxon>Entelegynae</taxon>
        <taxon>Araneoidea</taxon>
        <taxon>Araneidae</taxon>
        <taxon>Araneus</taxon>
    </lineage>
</organism>
<gene>
    <name evidence="2" type="ORF">AVEN_40657_1</name>
</gene>
<dbReference type="PANTHER" id="PTHR45786">
    <property type="entry name" value="DNA BINDING PROTEIN-LIKE"/>
    <property type="match status" value="1"/>
</dbReference>